<keyword evidence="3" id="KW-1185">Reference proteome</keyword>
<evidence type="ECO:0000256" key="1">
    <source>
        <dbReference type="SAM" id="MobiDB-lite"/>
    </source>
</evidence>
<feature type="compositionally biased region" description="Basic residues" evidence="1">
    <location>
        <begin position="30"/>
        <end position="50"/>
    </location>
</feature>
<proteinExistence type="predicted"/>
<comment type="caution">
    <text evidence="2">The sequence shown here is derived from an EMBL/GenBank/DDBJ whole genome shotgun (WGS) entry which is preliminary data.</text>
</comment>
<sequence>MNEAPPVEGWRDQRHSVAKTTAGGGDIYHHKVAKTTCRKGRRPVARHAARLQRDADDVAGLDRREEIEQTPYSQEAVTGIIACLDSNRESNGISQSGRFVDNSIGISRINRPGAVDDQNP</sequence>
<name>A0A4Z2G3K4_9TELE</name>
<dbReference type="EMBL" id="SRLO01000757">
    <property type="protein sequence ID" value="TNN47122.1"/>
    <property type="molecule type" value="Genomic_DNA"/>
</dbReference>
<gene>
    <name evidence="2" type="ORF">EYF80_042688</name>
</gene>
<reference evidence="2 3" key="1">
    <citation type="submission" date="2019-03" db="EMBL/GenBank/DDBJ databases">
        <title>First draft genome of Liparis tanakae, snailfish: a comprehensive survey of snailfish specific genes.</title>
        <authorList>
            <person name="Kim W."/>
            <person name="Song I."/>
            <person name="Jeong J.-H."/>
            <person name="Kim D."/>
            <person name="Kim S."/>
            <person name="Ryu S."/>
            <person name="Song J.Y."/>
            <person name="Lee S.K."/>
        </authorList>
    </citation>
    <scope>NUCLEOTIDE SEQUENCE [LARGE SCALE GENOMIC DNA]</scope>
    <source>
        <tissue evidence="2">Muscle</tissue>
    </source>
</reference>
<dbReference type="AlphaFoldDB" id="A0A4Z2G3K4"/>
<organism evidence="2 3">
    <name type="scientific">Liparis tanakae</name>
    <name type="common">Tanaka's snailfish</name>
    <dbReference type="NCBI Taxonomy" id="230148"/>
    <lineage>
        <taxon>Eukaryota</taxon>
        <taxon>Metazoa</taxon>
        <taxon>Chordata</taxon>
        <taxon>Craniata</taxon>
        <taxon>Vertebrata</taxon>
        <taxon>Euteleostomi</taxon>
        <taxon>Actinopterygii</taxon>
        <taxon>Neopterygii</taxon>
        <taxon>Teleostei</taxon>
        <taxon>Neoteleostei</taxon>
        <taxon>Acanthomorphata</taxon>
        <taxon>Eupercaria</taxon>
        <taxon>Perciformes</taxon>
        <taxon>Cottioidei</taxon>
        <taxon>Cottales</taxon>
        <taxon>Liparidae</taxon>
        <taxon>Liparis</taxon>
    </lineage>
</organism>
<evidence type="ECO:0000313" key="3">
    <source>
        <dbReference type="Proteomes" id="UP000314294"/>
    </source>
</evidence>
<accession>A0A4Z2G3K4</accession>
<dbReference type="Proteomes" id="UP000314294">
    <property type="component" value="Unassembled WGS sequence"/>
</dbReference>
<feature type="region of interest" description="Disordered" evidence="1">
    <location>
        <begin position="1"/>
        <end position="57"/>
    </location>
</feature>
<evidence type="ECO:0000313" key="2">
    <source>
        <dbReference type="EMBL" id="TNN47122.1"/>
    </source>
</evidence>
<protein>
    <submittedName>
        <fullName evidence="2">Uncharacterized protein</fullName>
    </submittedName>
</protein>